<dbReference type="InterPro" id="IPR011249">
    <property type="entry name" value="Metalloenz_LuxS/M16"/>
</dbReference>
<keyword evidence="1" id="KW-0479">Metal-binding</keyword>
<evidence type="ECO:0000259" key="2">
    <source>
        <dbReference type="Pfam" id="PF22456"/>
    </source>
</evidence>
<evidence type="ECO:0000256" key="1">
    <source>
        <dbReference type="ARBA" id="ARBA00022723"/>
    </source>
</evidence>
<dbReference type="InterPro" id="IPR054734">
    <property type="entry name" value="PqqF-like_C_4"/>
</dbReference>
<dbReference type="InterPro" id="IPR050626">
    <property type="entry name" value="Peptidase_M16"/>
</dbReference>
<gene>
    <name evidence="3" type="ORF">AAG570_003000</name>
</gene>
<protein>
    <recommendedName>
        <fullName evidence="2">Coenzyme PQQ synthesis protein F-like C-terminal lobe domain-containing protein</fullName>
    </recommendedName>
</protein>
<dbReference type="EMBL" id="JBFDAA010000013">
    <property type="protein sequence ID" value="KAL1122673.1"/>
    <property type="molecule type" value="Genomic_DNA"/>
</dbReference>
<reference evidence="3 4" key="1">
    <citation type="submission" date="2024-07" db="EMBL/GenBank/DDBJ databases">
        <title>Chromosome-level genome assembly of the water stick insect Ranatra chinensis (Heteroptera: Nepidae).</title>
        <authorList>
            <person name="Liu X."/>
        </authorList>
    </citation>
    <scope>NUCLEOTIDE SEQUENCE [LARGE SCALE GENOMIC DNA]</scope>
    <source>
        <strain evidence="3">Cailab_2021Rc</strain>
        <tissue evidence="3">Muscle</tissue>
    </source>
</reference>
<feature type="non-terminal residue" evidence="3">
    <location>
        <position position="1"/>
    </location>
</feature>
<accession>A0ABD0Y5H9</accession>
<comment type="caution">
    <text evidence="3">The sequence shown here is derived from an EMBL/GenBank/DDBJ whole genome shotgun (WGS) entry which is preliminary data.</text>
</comment>
<dbReference type="GO" id="GO:0046872">
    <property type="term" value="F:metal ion binding"/>
    <property type="evidence" value="ECO:0007669"/>
    <property type="project" value="UniProtKB-KW"/>
</dbReference>
<evidence type="ECO:0000313" key="4">
    <source>
        <dbReference type="Proteomes" id="UP001558652"/>
    </source>
</evidence>
<dbReference type="Pfam" id="PF22456">
    <property type="entry name" value="PqqF-like_C_4"/>
    <property type="match status" value="1"/>
</dbReference>
<proteinExistence type="predicted"/>
<dbReference type="PANTHER" id="PTHR43690">
    <property type="entry name" value="NARDILYSIN"/>
    <property type="match status" value="1"/>
</dbReference>
<keyword evidence="4" id="KW-1185">Reference proteome</keyword>
<dbReference type="AlphaFoldDB" id="A0ABD0Y5H9"/>
<dbReference type="Gene3D" id="3.30.830.10">
    <property type="entry name" value="Metalloenzyme, LuxS/M16 peptidase-like"/>
    <property type="match status" value="1"/>
</dbReference>
<dbReference type="SUPFAM" id="SSF63411">
    <property type="entry name" value="LuxS/MPP-like metallohydrolase"/>
    <property type="match status" value="1"/>
</dbReference>
<dbReference type="PANTHER" id="PTHR43690:SF18">
    <property type="entry name" value="INSULIN-DEGRADING ENZYME-RELATED"/>
    <property type="match status" value="1"/>
</dbReference>
<dbReference type="Proteomes" id="UP001558652">
    <property type="component" value="Unassembled WGS sequence"/>
</dbReference>
<name>A0ABD0Y5H9_9HEMI</name>
<sequence>IGSNYVFELENDVHKSSCTETYYQCNLQSTRSNMLLELFEQLGYIVFSGIRRSNGVQGLRLIVQSDRHPVYIDQRVEIFLSSMRDYLNDLQDDEFERHKEALAAHRLEKPKQLYARTRMFWSEITTQQYNFDRANIEVACLRTIKKEDILKFYDELISKNAPHRHKLAVHVLSTSEGGAGHVQEDNGNDVGISSEDEPVEKVRYFSSMFNSKIVQK</sequence>
<feature type="domain" description="Coenzyme PQQ synthesis protein F-like C-terminal lobe" evidence="2">
    <location>
        <begin position="40"/>
        <end position="121"/>
    </location>
</feature>
<organism evidence="3 4">
    <name type="scientific">Ranatra chinensis</name>
    <dbReference type="NCBI Taxonomy" id="642074"/>
    <lineage>
        <taxon>Eukaryota</taxon>
        <taxon>Metazoa</taxon>
        <taxon>Ecdysozoa</taxon>
        <taxon>Arthropoda</taxon>
        <taxon>Hexapoda</taxon>
        <taxon>Insecta</taxon>
        <taxon>Pterygota</taxon>
        <taxon>Neoptera</taxon>
        <taxon>Paraneoptera</taxon>
        <taxon>Hemiptera</taxon>
        <taxon>Heteroptera</taxon>
        <taxon>Panheteroptera</taxon>
        <taxon>Nepomorpha</taxon>
        <taxon>Nepidae</taxon>
        <taxon>Ranatrinae</taxon>
        <taxon>Ranatra</taxon>
    </lineage>
</organism>
<evidence type="ECO:0000313" key="3">
    <source>
        <dbReference type="EMBL" id="KAL1122673.1"/>
    </source>
</evidence>